<gene>
    <name evidence="1" type="ORF">QFC21_000054</name>
</gene>
<keyword evidence="2" id="KW-1185">Reference proteome</keyword>
<evidence type="ECO:0000313" key="2">
    <source>
        <dbReference type="Proteomes" id="UP001227268"/>
    </source>
</evidence>
<sequence length="1041" mass="112797">MASLSEECKMSLEEDRFEVECWRYVGKPVGFGSAVGNQTSGPRVADLGKGSGPAQSEKSDGWFGLNKHKRSRTISLQKKGRPDAFSPTPPPLPSGFTSSTLNGQLSPYGSRTLTSSTSGLLSSSSSSSFNTSSGGNGDLSEPGVGPGTGLGSRKQSKGKKERSSFFGLGVGSRRNRREEVESWRRAKLVCQGDITGNDSVVSVYDGDVIIYSFRPTGLHATDISVPHKSLYTDQPCIRIANIGKAAIIDGSEITPTPSPDLGGPIPDEKRSFFKGASSASTGSVGSRVNSMGEIKRKTSTTPSLRSFASSHSLSLNSRPPSITTSSNTLKTPATSSFPPQISPKDNELTPLTGPWLSPVSSTTSVMSNASRRSSTSTYSTAHEDEGKDELSPLKMGLPLSTSSTSTSDSAQPDSDEHATPRANRISHRKAEPQLYASDESIPRISFHAAQSTPFKSATTTSNSLTELALVFEDGPIQQAWLGLLKSLAKPEIVGVFDHFADTHKTVDPHVNLFDTRRLHRILEVTVHDIRDLKFFVRNDIPEPKNRKGIMRSISSGIGQTIKSLAEDDRIGAGEQTDAFFLEIRLDNAVLARTSSRTGNLGLIWSETFLFAGISEWDRLSLHLFRVNADLPPTSLSSTTILAMDLEPGRAVEGRYSFSSLMDAASGQLRLKVRRDTLSLGDSAGYEHTQNALSNPCRDNLSITTDATGLPGGSVSLCHAGTALCSLDEVIRVLIDEEVQTPRSNPAAATLFRANTPLTKLLETAMRIYAFEYVRSAVGPTVREVCNRQLVLDAAAGRESTAASSDVLKPYVQQLWNDIYMSRHTFPSFLRKILHHLKLAVSRQHIGSKKLHFQAVSSFLFLRLIGPAIMWPTMFDLVSAPPCAEVQRTLKTLAKPIMSLAFLVEASEQNQQDKATNEFVEANSTALTDYLEACATIDPDSHVFSIDQRVEDIASALVKRKARLRGADRDAIYVLSAIGAIDLVKELAVISESKPVLPDSPIQRDSDVASTYKKSRMEPRSASTAPDLVIATVKEERKDDLK</sequence>
<dbReference type="Proteomes" id="UP001227268">
    <property type="component" value="Unassembled WGS sequence"/>
</dbReference>
<protein>
    <submittedName>
        <fullName evidence="1">Uncharacterized protein</fullName>
    </submittedName>
</protein>
<accession>A0ACC2WC27</accession>
<name>A0ACC2WC27_9TREE</name>
<reference evidence="1" key="1">
    <citation type="submission" date="2023-04" db="EMBL/GenBank/DDBJ databases">
        <title>Draft Genome sequencing of Naganishia species isolated from polar environments using Oxford Nanopore Technology.</title>
        <authorList>
            <person name="Leo P."/>
            <person name="Venkateswaran K."/>
        </authorList>
    </citation>
    <scope>NUCLEOTIDE SEQUENCE</scope>
    <source>
        <strain evidence="1">MNA-CCFEE 5423</strain>
    </source>
</reference>
<dbReference type="EMBL" id="JASBWT010000001">
    <property type="protein sequence ID" value="KAJ9108734.1"/>
    <property type="molecule type" value="Genomic_DNA"/>
</dbReference>
<organism evidence="1 2">
    <name type="scientific">Naganishia friedmannii</name>
    <dbReference type="NCBI Taxonomy" id="89922"/>
    <lineage>
        <taxon>Eukaryota</taxon>
        <taxon>Fungi</taxon>
        <taxon>Dikarya</taxon>
        <taxon>Basidiomycota</taxon>
        <taxon>Agaricomycotina</taxon>
        <taxon>Tremellomycetes</taxon>
        <taxon>Filobasidiales</taxon>
        <taxon>Filobasidiaceae</taxon>
        <taxon>Naganishia</taxon>
    </lineage>
</organism>
<comment type="caution">
    <text evidence="1">The sequence shown here is derived from an EMBL/GenBank/DDBJ whole genome shotgun (WGS) entry which is preliminary data.</text>
</comment>
<evidence type="ECO:0000313" key="1">
    <source>
        <dbReference type="EMBL" id="KAJ9108734.1"/>
    </source>
</evidence>
<proteinExistence type="predicted"/>